<protein>
    <submittedName>
        <fullName evidence="1 3">Uncharacterized protein</fullName>
    </submittedName>
</protein>
<evidence type="ECO:0000313" key="2">
    <source>
        <dbReference type="Proteomes" id="UP000275846"/>
    </source>
</evidence>
<organism evidence="3">
    <name type="scientific">Schistocephalus solidus</name>
    <name type="common">Tapeworm</name>
    <dbReference type="NCBI Taxonomy" id="70667"/>
    <lineage>
        <taxon>Eukaryota</taxon>
        <taxon>Metazoa</taxon>
        <taxon>Spiralia</taxon>
        <taxon>Lophotrochozoa</taxon>
        <taxon>Platyhelminthes</taxon>
        <taxon>Cestoda</taxon>
        <taxon>Eucestoda</taxon>
        <taxon>Diphyllobothriidea</taxon>
        <taxon>Diphyllobothriidae</taxon>
        <taxon>Schistocephalus</taxon>
    </lineage>
</organism>
<dbReference type="OrthoDB" id="6307585at2759"/>
<proteinExistence type="predicted"/>
<gene>
    <name evidence="1" type="ORF">SSLN_LOCUS9666</name>
</gene>
<dbReference type="WBParaSite" id="SSLN_0001002801-mRNA-1">
    <property type="protein sequence ID" value="SSLN_0001002801-mRNA-1"/>
    <property type="gene ID" value="SSLN_0001002801"/>
</dbReference>
<evidence type="ECO:0000313" key="1">
    <source>
        <dbReference type="EMBL" id="VDL96051.1"/>
    </source>
</evidence>
<evidence type="ECO:0000313" key="3">
    <source>
        <dbReference type="WBParaSite" id="SSLN_0001002801-mRNA-1"/>
    </source>
</evidence>
<reference evidence="1 2" key="2">
    <citation type="submission" date="2018-11" db="EMBL/GenBank/DDBJ databases">
        <authorList>
            <consortium name="Pathogen Informatics"/>
        </authorList>
    </citation>
    <scope>NUCLEOTIDE SEQUENCE [LARGE SCALE GENOMIC DNA]</scope>
    <source>
        <strain evidence="1 2">NST_G2</strain>
    </source>
</reference>
<dbReference type="EMBL" id="UYSU01035385">
    <property type="protein sequence ID" value="VDL96051.1"/>
    <property type="molecule type" value="Genomic_DNA"/>
</dbReference>
<name>A0A183SZL8_SCHSO</name>
<keyword evidence="2" id="KW-1185">Reference proteome</keyword>
<reference evidence="3" key="1">
    <citation type="submission" date="2016-06" db="UniProtKB">
        <authorList>
            <consortium name="WormBaseParasite"/>
        </authorList>
    </citation>
    <scope>IDENTIFICATION</scope>
</reference>
<dbReference type="Proteomes" id="UP000275846">
    <property type="component" value="Unassembled WGS sequence"/>
</dbReference>
<sequence>MPAPRPRVHPRGLLPRLKAEAGVCQQETVFRTGSQKKVIIVTAIETVGTQHSLPGSVDRPDVVVEVTKDNSLVHLRHSHHQGMQVLVEFVLRHIRARHWGSVNADEGSELVSSKRQAEAHQEIIGTLR</sequence>
<dbReference type="AlphaFoldDB" id="A0A183SZL8"/>
<accession>A0A183SZL8</accession>